<evidence type="ECO:0000259" key="1">
    <source>
        <dbReference type="Pfam" id="PF13304"/>
    </source>
</evidence>
<proteinExistence type="predicted"/>
<dbReference type="InterPro" id="IPR027417">
    <property type="entry name" value="P-loop_NTPase"/>
</dbReference>
<dbReference type="InterPro" id="IPR003959">
    <property type="entry name" value="ATPase_AAA_core"/>
</dbReference>
<dbReference type="GO" id="GO:0004519">
    <property type="term" value="F:endonuclease activity"/>
    <property type="evidence" value="ECO:0007669"/>
    <property type="project" value="UniProtKB-KW"/>
</dbReference>
<gene>
    <name evidence="2" type="ORF">SAMN05660733_00686</name>
</gene>
<feature type="domain" description="ATPase AAA-type core" evidence="1">
    <location>
        <begin position="310"/>
        <end position="413"/>
    </location>
</feature>
<dbReference type="CDD" id="cd00267">
    <property type="entry name" value="ABC_ATPase"/>
    <property type="match status" value="1"/>
</dbReference>
<dbReference type="STRING" id="40571.SAMN05660733_00686"/>
<reference evidence="3" key="1">
    <citation type="submission" date="2017-04" db="EMBL/GenBank/DDBJ databases">
        <authorList>
            <person name="Varghese N."/>
            <person name="Submissions S."/>
        </authorList>
    </citation>
    <scope>NUCLEOTIDE SEQUENCE [LARGE SCALE GENOMIC DNA]</scope>
    <source>
        <strain evidence="3">DSM 44073</strain>
    </source>
</reference>
<name>A0A1W2AHZ3_9PSEU</name>
<dbReference type="Proteomes" id="UP000192840">
    <property type="component" value="Unassembled WGS sequence"/>
</dbReference>
<keyword evidence="2" id="KW-0540">Nuclease</keyword>
<dbReference type="SUPFAM" id="SSF52540">
    <property type="entry name" value="P-loop containing nucleoside triphosphate hydrolases"/>
    <property type="match status" value="1"/>
</dbReference>
<organism evidence="2 3">
    <name type="scientific">Lentzea albidocapillata</name>
    <dbReference type="NCBI Taxonomy" id="40571"/>
    <lineage>
        <taxon>Bacteria</taxon>
        <taxon>Bacillati</taxon>
        <taxon>Actinomycetota</taxon>
        <taxon>Actinomycetes</taxon>
        <taxon>Pseudonocardiales</taxon>
        <taxon>Pseudonocardiaceae</taxon>
        <taxon>Lentzea</taxon>
    </lineage>
</organism>
<dbReference type="InterPro" id="IPR051396">
    <property type="entry name" value="Bact_Antivir_Def_Nuclease"/>
</dbReference>
<dbReference type="AlphaFoldDB" id="A0A1W2AHZ3"/>
<evidence type="ECO:0000313" key="2">
    <source>
        <dbReference type="EMBL" id="SMC60061.1"/>
    </source>
</evidence>
<dbReference type="Pfam" id="PF13304">
    <property type="entry name" value="AAA_21"/>
    <property type="match status" value="1"/>
</dbReference>
<dbReference type="PANTHER" id="PTHR43581">
    <property type="entry name" value="ATP/GTP PHOSPHATASE"/>
    <property type="match status" value="1"/>
</dbReference>
<dbReference type="PANTHER" id="PTHR43581:SF2">
    <property type="entry name" value="EXCINUCLEASE ATPASE SUBUNIT"/>
    <property type="match status" value="1"/>
</dbReference>
<dbReference type="eggNOG" id="COG3593">
    <property type="taxonomic scope" value="Bacteria"/>
</dbReference>
<dbReference type="GO" id="GO:0016887">
    <property type="term" value="F:ATP hydrolysis activity"/>
    <property type="evidence" value="ECO:0007669"/>
    <property type="project" value="InterPro"/>
</dbReference>
<dbReference type="EMBL" id="FWYC01000003">
    <property type="protein sequence ID" value="SMC60061.1"/>
    <property type="molecule type" value="Genomic_DNA"/>
</dbReference>
<keyword evidence="3" id="KW-1185">Reference proteome</keyword>
<keyword evidence="2" id="KW-0378">Hydrolase</keyword>
<dbReference type="Gene3D" id="3.40.50.300">
    <property type="entry name" value="P-loop containing nucleotide triphosphate hydrolases"/>
    <property type="match status" value="1"/>
</dbReference>
<sequence>MFIATVYIRFFRSFNFDYLRKADEGFVADPWDVLKSDGMEFPFVRVPLEDGVTTVVGANESGKSQLLWAVKHALTGQGIERGDFCRYSQYFAVNKTMAFPDFGVELKGLDAGDRAALAKACKTEVDDELDSFLVFRMGGPDPVVYLQQDNEWKKLAVKDRKALDGALPQWFEINADVALPESVPIKYLAHGRKSLRTSPRKGRQSFLNEILENGSSWFGSAEQVAAAASNIMSAFAAVDVETEEHDEQLALADDLLLKVAGIDRTAFEELLKAVDASKDGFANGIVERMNRELAASLNFPKWWSQDHQFELRLTLRDQDLVFTIRDRTGTEYSADERSGGLRYFLSYFVQYLAHEAPKSGAREILLMDEPDAYLSSTGQQDLLRIFEDFANPQDPNRAACQVVYVTHSPFLIDKNHGERIRVLEKGEGDEGTRVVRNAARNHYEPLRSAFGSFVGETTFISNCNLMLEGMSDQIMLAGMSAHLRKQKASSLDNLDLNTLTLVPAGSASHVPYLVYLARGRDVDRPAVIALLDSDTAGNQACKALRKGPDGMPLIESKFVLQLGDLTGEGLVSTFPDGVVAIEDLVPLEIGIAAVRRYAHDFLEPDQAAKIRTLTAKDVSFAGCSGTHDALEKAAAGKLEGFHLDKVGFSRNVLEVARQDAGFEAAAEVMANNFRILFRELGARQRQAMREITTEKTSAKIKRLKRSFLRDHPATATREEATLLLEEVEASLDNSIDAEDLKSHIRGMRRNFQLEDEPTEPIDDFKAFRDALDTLVYREVNIVQER</sequence>
<dbReference type="GO" id="GO:0005524">
    <property type="term" value="F:ATP binding"/>
    <property type="evidence" value="ECO:0007669"/>
    <property type="project" value="InterPro"/>
</dbReference>
<accession>A0A1W2AHZ3</accession>
<protein>
    <submittedName>
        <fullName evidence="2">Predicted ATP-dependent endonuclease of the OLD family, contains P-loop ATPase and TOPRIM domains</fullName>
    </submittedName>
</protein>
<keyword evidence="2" id="KW-0255">Endonuclease</keyword>
<evidence type="ECO:0000313" key="3">
    <source>
        <dbReference type="Proteomes" id="UP000192840"/>
    </source>
</evidence>